<reference evidence="4" key="1">
    <citation type="submission" date="2021-02" db="EMBL/GenBank/DDBJ databases">
        <authorList>
            <person name="Dougan E. K."/>
            <person name="Rhodes N."/>
            <person name="Thang M."/>
            <person name="Chan C."/>
        </authorList>
    </citation>
    <scope>NUCLEOTIDE SEQUENCE</scope>
</reference>
<keyword evidence="2" id="KW-1133">Transmembrane helix</keyword>
<protein>
    <submittedName>
        <fullName evidence="4">Uncharacterized protein</fullName>
    </submittedName>
</protein>
<evidence type="ECO:0000313" key="5">
    <source>
        <dbReference type="Proteomes" id="UP000604046"/>
    </source>
</evidence>
<evidence type="ECO:0000256" key="3">
    <source>
        <dbReference type="SAM" id="SignalP"/>
    </source>
</evidence>
<feature type="compositionally biased region" description="Low complexity" evidence="1">
    <location>
        <begin position="1113"/>
        <end position="1123"/>
    </location>
</feature>
<accession>A0A812R1D8</accession>
<feature type="transmembrane region" description="Helical" evidence="2">
    <location>
        <begin position="886"/>
        <end position="906"/>
    </location>
</feature>
<dbReference type="EMBL" id="CAJNDS010002291">
    <property type="protein sequence ID" value="CAE7413756.1"/>
    <property type="molecule type" value="Genomic_DNA"/>
</dbReference>
<feature type="transmembrane region" description="Helical" evidence="2">
    <location>
        <begin position="534"/>
        <end position="555"/>
    </location>
</feature>
<keyword evidence="2" id="KW-0472">Membrane</keyword>
<dbReference type="Proteomes" id="UP000604046">
    <property type="component" value="Unassembled WGS sequence"/>
</dbReference>
<sequence length="1150" mass="125036">MKRYAFYLAICCAFAPQSVAERYYSKLQDLRSSAGTWDHDFASNDTSYQVFLEKFVADLTFEADINFGRYLSPDFYPVITVGGEAVAYKAGKPAVHTLQLGGTPSELLVRTILVEVAPPEAFGTGSQDDRTVYKVIVTRQADFSAALLPARLEIEDDLYNVVLLRPAFEAMAKNILYEGLVSSGAKRLRLQFACSPPAAAIAQVGAKQLESGGDNVDAWVDADPSGQTDFTVACTWKGERHSVEVSVEEMVDLGKVNIDLETIGGLGTPKQLPDGSGWSVVAGEDKVRLVAIFKEEGLKLDFEEEPGGRQYALGAGVPSPTIEVPVNSTKEVYLLLHSAQEERRLIVKLSRAGQTQEPGKPAATKSSSSEVSAAAVLAGHAMTAFAAVASMASAASALSGDPSDAAPLLRLVLLPLQLLALSEPSSFNWEVPRHKLLGDLAHSLRGTCLQAPWMIPPWTWREPPDESLSGAPRMLREGAPEARAAAASTLTVGSLAMALLVVLHLCILAGRLALPVDCHCRRYTVPHRLKLGAWEAHASLLLAFPLAWACCLLLWHRQDDVDYVPEALTTELHKVANVADLLPTWATFVLTGLLLLGILAFCRVSRVVFREDVVWLLEEAVRPNSRQQESGRYCDLLCDQLTCRPVETAWDCCASWMPLRSSSTVADVAEVSLVPARSWFGGGSRKGLLKVDIVDEDDAETEQLLSGPRTRDSGQSDKDATSQQRPSLLKAAYAGDDSWAEVDPDMEISVEVLSTVQPGCFWRRRETEEVGFFSGLSWLQALFGPKTLAHFHHEMQLLLDDWSTPLRVKASQLQGPLTNSWLAFCFDGQRWPLWPCLELLQRVCLGVSCAFALHPEHRTGALMASSGLCCTMFAAGLLLSPCSSHLGNLALLLCYLACSILCLTQLGHTLGWMATDEATVAALLAAVLVLILCAVATLRLLALLVAMCCPRIQELDETCNVDLGLLGPGAEWLLQLPAVCRVPVSDSFVIAPADQNQVREALAGEIVVTQNLLETTRPKLEFQALDYVAKVSPLEPPQAVLLGPGGRGHRHFSEIVYEDEDAGKLCRELTARCFGREISEPIAHQVLQLLRQRARPGEILVVVLAAAVLPAPVEETSSSSEGEPGSERYPDEIQEEHEGEALLRPSMPHM</sequence>
<feature type="region of interest" description="Disordered" evidence="1">
    <location>
        <begin position="1113"/>
        <end position="1150"/>
    </location>
</feature>
<feature type="transmembrane region" description="Helical" evidence="2">
    <location>
        <begin position="861"/>
        <end position="880"/>
    </location>
</feature>
<proteinExistence type="predicted"/>
<feature type="signal peptide" evidence="3">
    <location>
        <begin position="1"/>
        <end position="20"/>
    </location>
</feature>
<dbReference type="AlphaFoldDB" id="A0A812R1D8"/>
<dbReference type="OrthoDB" id="10249382at2759"/>
<keyword evidence="3" id="KW-0732">Signal</keyword>
<evidence type="ECO:0000256" key="2">
    <source>
        <dbReference type="SAM" id="Phobius"/>
    </source>
</evidence>
<feature type="transmembrane region" description="Helical" evidence="2">
    <location>
        <begin position="492"/>
        <end position="514"/>
    </location>
</feature>
<feature type="transmembrane region" description="Helical" evidence="2">
    <location>
        <begin position="582"/>
        <end position="602"/>
    </location>
</feature>
<comment type="caution">
    <text evidence="4">The sequence shown here is derived from an EMBL/GenBank/DDBJ whole genome shotgun (WGS) entry which is preliminary data.</text>
</comment>
<name>A0A812R1D8_9DINO</name>
<keyword evidence="5" id="KW-1185">Reference proteome</keyword>
<feature type="compositionally biased region" description="Basic and acidic residues" evidence="1">
    <location>
        <begin position="709"/>
        <end position="720"/>
    </location>
</feature>
<evidence type="ECO:0000256" key="1">
    <source>
        <dbReference type="SAM" id="MobiDB-lite"/>
    </source>
</evidence>
<gene>
    <name evidence="4" type="ORF">SNAT2548_LOCUS22492</name>
</gene>
<keyword evidence="2" id="KW-0812">Transmembrane</keyword>
<organism evidence="4 5">
    <name type="scientific">Symbiodinium natans</name>
    <dbReference type="NCBI Taxonomy" id="878477"/>
    <lineage>
        <taxon>Eukaryota</taxon>
        <taxon>Sar</taxon>
        <taxon>Alveolata</taxon>
        <taxon>Dinophyceae</taxon>
        <taxon>Suessiales</taxon>
        <taxon>Symbiodiniaceae</taxon>
        <taxon>Symbiodinium</taxon>
    </lineage>
</organism>
<feature type="region of interest" description="Disordered" evidence="1">
    <location>
        <begin position="701"/>
        <end position="727"/>
    </location>
</feature>
<feature type="transmembrane region" description="Helical" evidence="2">
    <location>
        <begin position="918"/>
        <end position="947"/>
    </location>
</feature>
<evidence type="ECO:0000313" key="4">
    <source>
        <dbReference type="EMBL" id="CAE7413756.1"/>
    </source>
</evidence>
<feature type="chain" id="PRO_5032307540" evidence="3">
    <location>
        <begin position="21"/>
        <end position="1150"/>
    </location>
</feature>